<protein>
    <submittedName>
        <fullName evidence="1">Uncharacterized protein</fullName>
    </submittedName>
</protein>
<comment type="caution">
    <text evidence="1">The sequence shown here is derived from an EMBL/GenBank/DDBJ whole genome shotgun (WGS) entry which is preliminary data.</text>
</comment>
<gene>
    <name evidence="1" type="ORF">E2C01_102686</name>
</gene>
<evidence type="ECO:0000313" key="2">
    <source>
        <dbReference type="Proteomes" id="UP000324222"/>
    </source>
</evidence>
<reference evidence="1 2" key="1">
    <citation type="submission" date="2019-05" db="EMBL/GenBank/DDBJ databases">
        <title>Another draft genome of Portunus trituberculatus and its Hox gene families provides insights of decapod evolution.</title>
        <authorList>
            <person name="Jeong J.-H."/>
            <person name="Song I."/>
            <person name="Kim S."/>
            <person name="Choi T."/>
            <person name="Kim D."/>
            <person name="Ryu S."/>
            <person name="Kim W."/>
        </authorList>
    </citation>
    <scope>NUCLEOTIDE SEQUENCE [LARGE SCALE GENOMIC DNA]</scope>
    <source>
        <tissue evidence="1">Muscle</tissue>
    </source>
</reference>
<accession>A0A5B7KPQ2</accession>
<name>A0A5B7KPQ2_PORTR</name>
<sequence length="76" mass="9087">MAARNALQARLKDDRTNIELQEEYKRERNRVKILIENAERDYHKKEFEKCKGNISAMWRLIRNIVPSKKIINDNCG</sequence>
<dbReference type="AlphaFoldDB" id="A0A5B7KPQ2"/>
<organism evidence="1 2">
    <name type="scientific">Portunus trituberculatus</name>
    <name type="common">Swimming crab</name>
    <name type="synonym">Neptunus trituberculatus</name>
    <dbReference type="NCBI Taxonomy" id="210409"/>
    <lineage>
        <taxon>Eukaryota</taxon>
        <taxon>Metazoa</taxon>
        <taxon>Ecdysozoa</taxon>
        <taxon>Arthropoda</taxon>
        <taxon>Crustacea</taxon>
        <taxon>Multicrustacea</taxon>
        <taxon>Malacostraca</taxon>
        <taxon>Eumalacostraca</taxon>
        <taxon>Eucarida</taxon>
        <taxon>Decapoda</taxon>
        <taxon>Pleocyemata</taxon>
        <taxon>Brachyura</taxon>
        <taxon>Eubrachyura</taxon>
        <taxon>Portunoidea</taxon>
        <taxon>Portunidae</taxon>
        <taxon>Portuninae</taxon>
        <taxon>Portunus</taxon>
    </lineage>
</organism>
<dbReference type="Proteomes" id="UP000324222">
    <property type="component" value="Unassembled WGS sequence"/>
</dbReference>
<keyword evidence="2" id="KW-1185">Reference proteome</keyword>
<evidence type="ECO:0000313" key="1">
    <source>
        <dbReference type="EMBL" id="MPD06855.1"/>
    </source>
</evidence>
<dbReference type="EMBL" id="VSRR010153347">
    <property type="protein sequence ID" value="MPD06855.1"/>
    <property type="molecule type" value="Genomic_DNA"/>
</dbReference>
<proteinExistence type="predicted"/>